<feature type="region of interest" description="Disordered" evidence="1">
    <location>
        <begin position="30"/>
        <end position="67"/>
    </location>
</feature>
<dbReference type="Proteomes" id="UP001157006">
    <property type="component" value="Chromosome 2"/>
</dbReference>
<protein>
    <submittedName>
        <fullName evidence="2">Uncharacterized protein</fullName>
    </submittedName>
</protein>
<feature type="compositionally biased region" description="Basic and acidic residues" evidence="1">
    <location>
        <begin position="58"/>
        <end position="67"/>
    </location>
</feature>
<name>A0AAV0ZMW8_VICFA</name>
<dbReference type="EMBL" id="OX451737">
    <property type="protein sequence ID" value="CAI8599990.1"/>
    <property type="molecule type" value="Genomic_DNA"/>
</dbReference>
<gene>
    <name evidence="2" type="ORF">VFH_II200320</name>
</gene>
<feature type="region of interest" description="Disordered" evidence="1">
    <location>
        <begin position="98"/>
        <end position="150"/>
    </location>
</feature>
<evidence type="ECO:0000313" key="2">
    <source>
        <dbReference type="EMBL" id="CAI8599990.1"/>
    </source>
</evidence>
<keyword evidence="3" id="KW-1185">Reference proteome</keyword>
<reference evidence="2 3" key="1">
    <citation type="submission" date="2023-01" db="EMBL/GenBank/DDBJ databases">
        <authorList>
            <person name="Kreplak J."/>
        </authorList>
    </citation>
    <scope>NUCLEOTIDE SEQUENCE [LARGE SCALE GENOMIC DNA]</scope>
</reference>
<dbReference type="AlphaFoldDB" id="A0AAV0ZMW8"/>
<evidence type="ECO:0000256" key="1">
    <source>
        <dbReference type="SAM" id="MobiDB-lite"/>
    </source>
</evidence>
<accession>A0AAV0ZMW8</accession>
<feature type="compositionally biased region" description="Polar residues" evidence="1">
    <location>
        <begin position="123"/>
        <end position="134"/>
    </location>
</feature>
<proteinExistence type="predicted"/>
<sequence length="150" mass="16727">MVVGYDSEGWFCTDLTSIFVSTIIHNKEKKEVRSKNNSLQRLPPANSDRSRPPMLHPDPLKKGEKKNIIRHKLSLPNNTVIYSLRLCSSLPFTWISPQVSHDSTTTAPDPDPPTVLPAAPSVKASSSEPPTNNNHELRRATPKPQSARRL</sequence>
<evidence type="ECO:0000313" key="3">
    <source>
        <dbReference type="Proteomes" id="UP001157006"/>
    </source>
</evidence>
<organism evidence="2 3">
    <name type="scientific">Vicia faba</name>
    <name type="common">Broad bean</name>
    <name type="synonym">Faba vulgaris</name>
    <dbReference type="NCBI Taxonomy" id="3906"/>
    <lineage>
        <taxon>Eukaryota</taxon>
        <taxon>Viridiplantae</taxon>
        <taxon>Streptophyta</taxon>
        <taxon>Embryophyta</taxon>
        <taxon>Tracheophyta</taxon>
        <taxon>Spermatophyta</taxon>
        <taxon>Magnoliopsida</taxon>
        <taxon>eudicotyledons</taxon>
        <taxon>Gunneridae</taxon>
        <taxon>Pentapetalae</taxon>
        <taxon>rosids</taxon>
        <taxon>fabids</taxon>
        <taxon>Fabales</taxon>
        <taxon>Fabaceae</taxon>
        <taxon>Papilionoideae</taxon>
        <taxon>50 kb inversion clade</taxon>
        <taxon>NPAAA clade</taxon>
        <taxon>Hologalegina</taxon>
        <taxon>IRL clade</taxon>
        <taxon>Fabeae</taxon>
        <taxon>Vicia</taxon>
    </lineage>
</organism>